<sequence length="88" mass="9293">MDGATLSDAYTVFIPPSPALHTVNPAGKIDVVAEMEWQIKANETRIAVLQQQTQRLSTAVNRLRVGGGSGAACEEMSARDQVAPAAGR</sequence>
<accession>A0A183TCX3</accession>
<protein>
    <submittedName>
        <fullName evidence="3">Transcriptional regulator</fullName>
    </submittedName>
</protein>
<dbReference type="WBParaSite" id="SSLN_0001486301-mRNA-1">
    <property type="protein sequence ID" value="SSLN_0001486301-mRNA-1"/>
    <property type="gene ID" value="SSLN_0001486301"/>
</dbReference>
<reference evidence="1 2" key="2">
    <citation type="submission" date="2018-11" db="EMBL/GenBank/DDBJ databases">
        <authorList>
            <consortium name="Pathogen Informatics"/>
        </authorList>
    </citation>
    <scope>NUCLEOTIDE SEQUENCE [LARGE SCALE GENOMIC DNA]</scope>
    <source>
        <strain evidence="1 2">NST_G2</strain>
    </source>
</reference>
<dbReference type="Proteomes" id="UP000275846">
    <property type="component" value="Unassembled WGS sequence"/>
</dbReference>
<evidence type="ECO:0000313" key="2">
    <source>
        <dbReference type="Proteomes" id="UP000275846"/>
    </source>
</evidence>
<gene>
    <name evidence="1" type="ORF">SSLN_LOCUS14321</name>
</gene>
<keyword evidence="2" id="KW-1185">Reference proteome</keyword>
<dbReference type="EMBL" id="UYSU01038854">
    <property type="protein sequence ID" value="VDM00707.1"/>
    <property type="molecule type" value="Genomic_DNA"/>
</dbReference>
<evidence type="ECO:0000313" key="1">
    <source>
        <dbReference type="EMBL" id="VDM00707.1"/>
    </source>
</evidence>
<reference evidence="3" key="1">
    <citation type="submission" date="2016-06" db="UniProtKB">
        <authorList>
            <consortium name="WormBaseParasite"/>
        </authorList>
    </citation>
    <scope>IDENTIFICATION</scope>
</reference>
<organism evidence="3">
    <name type="scientific">Schistocephalus solidus</name>
    <name type="common">Tapeworm</name>
    <dbReference type="NCBI Taxonomy" id="70667"/>
    <lineage>
        <taxon>Eukaryota</taxon>
        <taxon>Metazoa</taxon>
        <taxon>Spiralia</taxon>
        <taxon>Lophotrochozoa</taxon>
        <taxon>Platyhelminthes</taxon>
        <taxon>Cestoda</taxon>
        <taxon>Eucestoda</taxon>
        <taxon>Diphyllobothriidea</taxon>
        <taxon>Diphyllobothriidae</taxon>
        <taxon>Schistocephalus</taxon>
    </lineage>
</organism>
<dbReference type="AlphaFoldDB" id="A0A183TCX3"/>
<proteinExistence type="predicted"/>
<name>A0A183TCX3_SCHSO</name>
<evidence type="ECO:0000313" key="3">
    <source>
        <dbReference type="WBParaSite" id="SSLN_0001486301-mRNA-1"/>
    </source>
</evidence>